<name>A0ABV4P1C3_9GAMM</name>
<organism evidence="3 4">
    <name type="scientific">Microbulbifer epialgicus</name>
    <dbReference type="NCBI Taxonomy" id="393907"/>
    <lineage>
        <taxon>Bacteria</taxon>
        <taxon>Pseudomonadati</taxon>
        <taxon>Pseudomonadota</taxon>
        <taxon>Gammaproteobacteria</taxon>
        <taxon>Cellvibrionales</taxon>
        <taxon>Microbulbiferaceae</taxon>
        <taxon>Microbulbifer</taxon>
    </lineage>
</organism>
<proteinExistence type="predicted"/>
<evidence type="ECO:0000313" key="4">
    <source>
        <dbReference type="Proteomes" id="UP001569428"/>
    </source>
</evidence>
<dbReference type="EMBL" id="JBGMEK010000021">
    <property type="protein sequence ID" value="MFA0811510.1"/>
    <property type="molecule type" value="Genomic_DNA"/>
</dbReference>
<evidence type="ECO:0000256" key="1">
    <source>
        <dbReference type="ARBA" id="ARBA00023012"/>
    </source>
</evidence>
<evidence type="ECO:0000259" key="2">
    <source>
        <dbReference type="PROSITE" id="PS50930"/>
    </source>
</evidence>
<keyword evidence="4" id="KW-1185">Reference proteome</keyword>
<comment type="caution">
    <text evidence="3">The sequence shown here is derived from an EMBL/GenBank/DDBJ whole genome shotgun (WGS) entry which is preliminary data.</text>
</comment>
<dbReference type="SMART" id="SM00850">
    <property type="entry name" value="LytTR"/>
    <property type="match status" value="1"/>
</dbReference>
<dbReference type="Pfam" id="PF04397">
    <property type="entry name" value="LytTR"/>
    <property type="match status" value="1"/>
</dbReference>
<dbReference type="Gene3D" id="2.40.50.1020">
    <property type="entry name" value="LytTr DNA-binding domain"/>
    <property type="match status" value="1"/>
</dbReference>
<dbReference type="PROSITE" id="PS50930">
    <property type="entry name" value="HTH_LYTTR"/>
    <property type="match status" value="1"/>
</dbReference>
<dbReference type="InterPro" id="IPR007492">
    <property type="entry name" value="LytTR_DNA-bd_dom"/>
</dbReference>
<keyword evidence="1" id="KW-0902">Two-component regulatory system</keyword>
<protein>
    <submittedName>
        <fullName evidence="3">LytR/AlgR family response regulator transcription factor</fullName>
    </submittedName>
</protein>
<reference evidence="3 4" key="1">
    <citation type="submission" date="2024-08" db="EMBL/GenBank/DDBJ databases">
        <authorList>
            <person name="Ishaq N."/>
        </authorList>
    </citation>
    <scope>NUCLEOTIDE SEQUENCE [LARGE SCALE GENOMIC DNA]</scope>
    <source>
        <strain evidence="3 4">DSM 18651</strain>
    </source>
</reference>
<sequence length="238" mass="27671">MAAEKLANHISKYNPQAKIFGPLDKVTKVKKFLLKENSLDLIFSDIELLDGSVFHTLSEIDLPCPIIYTMTYDYYWMQAFQNMGIEYLLKPFSYKRFTNAMIAFEQLKENFSKNNTKQGESTDQIGFRRRFLLRKRQGMKVIQVEDIICLRAEGGIIIAQDKNGLNHSLVQQSVTDLESQLNPQDFFRINRSAIINIQYVQRFENYGKDTLAIYLSGLDEPLITSKTRSPNFRQWLDS</sequence>
<dbReference type="Proteomes" id="UP001569428">
    <property type="component" value="Unassembled WGS sequence"/>
</dbReference>
<dbReference type="PANTHER" id="PTHR37299">
    <property type="entry name" value="TRANSCRIPTIONAL REGULATOR-RELATED"/>
    <property type="match status" value="1"/>
</dbReference>
<evidence type="ECO:0000313" key="3">
    <source>
        <dbReference type="EMBL" id="MFA0811510.1"/>
    </source>
</evidence>
<dbReference type="Gene3D" id="3.40.50.2300">
    <property type="match status" value="1"/>
</dbReference>
<dbReference type="SUPFAM" id="SSF52172">
    <property type="entry name" value="CheY-like"/>
    <property type="match status" value="1"/>
</dbReference>
<dbReference type="InterPro" id="IPR046947">
    <property type="entry name" value="LytR-like"/>
</dbReference>
<accession>A0ABV4P1C3</accession>
<dbReference type="PANTHER" id="PTHR37299:SF1">
    <property type="entry name" value="STAGE 0 SPORULATION PROTEIN A HOMOLOG"/>
    <property type="match status" value="1"/>
</dbReference>
<dbReference type="RefSeq" id="WP_371839070.1">
    <property type="nucleotide sequence ID" value="NZ_JBGMEK010000021.1"/>
</dbReference>
<dbReference type="InterPro" id="IPR011006">
    <property type="entry name" value="CheY-like_superfamily"/>
</dbReference>
<gene>
    <name evidence="3" type="ORF">ACCI49_11330</name>
</gene>
<feature type="domain" description="HTH LytTR-type" evidence="2">
    <location>
        <begin position="131"/>
        <end position="238"/>
    </location>
</feature>